<keyword evidence="2" id="KW-1185">Reference proteome</keyword>
<comment type="caution">
    <text evidence="1">The sequence shown here is derived from an EMBL/GenBank/DDBJ whole genome shotgun (WGS) entry which is preliminary data.</text>
</comment>
<reference evidence="1 2" key="1">
    <citation type="submission" date="2024-06" db="EMBL/GenBank/DDBJ databases">
        <title>Complete genome of Phlyctema vagabunda strain 19-DSS-EL-015.</title>
        <authorList>
            <person name="Fiorenzani C."/>
        </authorList>
    </citation>
    <scope>NUCLEOTIDE SEQUENCE [LARGE SCALE GENOMIC DNA]</scope>
    <source>
        <strain evidence="1 2">19-DSS-EL-015</strain>
    </source>
</reference>
<accession>A0ABR4PKQ6</accession>
<evidence type="ECO:0008006" key="3">
    <source>
        <dbReference type="Google" id="ProtNLM"/>
    </source>
</evidence>
<protein>
    <recommendedName>
        <fullName evidence="3">Transcription factor domain-containing protein</fullName>
    </recommendedName>
</protein>
<name>A0ABR4PKQ6_9HELO</name>
<proteinExistence type="predicted"/>
<organism evidence="1 2">
    <name type="scientific">Phlyctema vagabunda</name>
    <dbReference type="NCBI Taxonomy" id="108571"/>
    <lineage>
        <taxon>Eukaryota</taxon>
        <taxon>Fungi</taxon>
        <taxon>Dikarya</taxon>
        <taxon>Ascomycota</taxon>
        <taxon>Pezizomycotina</taxon>
        <taxon>Leotiomycetes</taxon>
        <taxon>Helotiales</taxon>
        <taxon>Dermateaceae</taxon>
        <taxon>Phlyctema</taxon>
    </lineage>
</organism>
<evidence type="ECO:0000313" key="2">
    <source>
        <dbReference type="Proteomes" id="UP001629113"/>
    </source>
</evidence>
<evidence type="ECO:0000313" key="1">
    <source>
        <dbReference type="EMBL" id="KAL3423890.1"/>
    </source>
</evidence>
<dbReference type="Proteomes" id="UP001629113">
    <property type="component" value="Unassembled WGS sequence"/>
</dbReference>
<sequence>MIATVNDTSTITLLSHKVYKLLSMESHVIDPDHVPRTDITWVADRVPGKHDAEQANRPLELSFLQSFKGALLGDSQARETTQYLDDSNENLIHISNPSTTAFSYPLMMFSRFPDIPPEDFIQLSVDTFSTKCLPKMALLRDIPTNILLRTDRPRYLTFAMACMGALASDAPSPVIESLWWASSILVTAKLEVDNREARKVDLLNAWVILETYGILSGNKSILQRTNMTHGYIETASRRLCLFYPGSKEADRMTEQSHQNHVIEKTDRTAIPAFILVDMLRSVQFSLPPTLTTSDLLSRPSKLSNDYNAIYTNIILKSRPPPVDLRLDSAFLALIAILGEIHTLSTVFHPMVLIEDYENEDTRAKAKTGDKHLHNPFLPFSPEAESRQAYQKLQKALDLWGRYYLSRVGKDVAAFFHFCKMYLSEPGLPSLPLIVGYSSDDPRIDVIAFDESKMLDSEFSDASEALKNAWRILENMEESAELAPIWYPIVLFYAGLVVWRTINSQAESGLDGLHLSPRVLQLFKTELERMKWPCCKGMAETLEKLMTL</sequence>
<gene>
    <name evidence="1" type="ORF">PVAG01_05637</name>
</gene>
<dbReference type="EMBL" id="JBFCZG010000004">
    <property type="protein sequence ID" value="KAL3423890.1"/>
    <property type="molecule type" value="Genomic_DNA"/>
</dbReference>